<dbReference type="RefSeq" id="WP_203985889.1">
    <property type="nucleotide sequence ID" value="NZ_BOOU01000048.1"/>
</dbReference>
<dbReference type="Proteomes" id="UP000655287">
    <property type="component" value="Unassembled WGS sequence"/>
</dbReference>
<sequence length="285" mass="30404">MTASQSLEAVLSGLAADRATGALRVGRAGTVYLTRGRVSHVESPGTPGVEEMLVASGRLRPATVRGVRQSAGELADGGERLVRQGLLTRGELQFCVLGATLDAAFFVLAAAGARTRFRPDDRHWIGDQWYFDVAGLFRECRRRRDRLDQVCPSPELDTRPVAPVPRVPAQRVVLTAVQWELLRHADGAATPADLARRLGRPVYAVLLAVRQLGAAGLLSEPEAAPDPPPGTDRGGPAATRAKKGPDAPPLPVRTRTGPRPAPAGDPADLTDIGVLIRLRDALERL</sequence>
<gene>
    <name evidence="2" type="ORF">Sru01_33840</name>
</gene>
<comment type="caution">
    <text evidence="2">The sequence shown here is derived from an EMBL/GenBank/DDBJ whole genome shotgun (WGS) entry which is preliminary data.</text>
</comment>
<dbReference type="EMBL" id="BOOU01000048">
    <property type="protein sequence ID" value="GII78402.1"/>
    <property type="molecule type" value="Genomic_DNA"/>
</dbReference>
<reference evidence="2" key="1">
    <citation type="submission" date="2021-01" db="EMBL/GenBank/DDBJ databases">
        <title>Whole genome shotgun sequence of Sphaerisporangium rufum NBRC 109079.</title>
        <authorList>
            <person name="Komaki H."/>
            <person name="Tamura T."/>
        </authorList>
    </citation>
    <scope>NUCLEOTIDE SEQUENCE</scope>
    <source>
        <strain evidence="2">NBRC 109079</strain>
    </source>
</reference>
<name>A0A919V1B3_9ACTN</name>
<evidence type="ECO:0000256" key="1">
    <source>
        <dbReference type="SAM" id="MobiDB-lite"/>
    </source>
</evidence>
<organism evidence="2 3">
    <name type="scientific">Sphaerisporangium rufum</name>
    <dbReference type="NCBI Taxonomy" id="1381558"/>
    <lineage>
        <taxon>Bacteria</taxon>
        <taxon>Bacillati</taxon>
        <taxon>Actinomycetota</taxon>
        <taxon>Actinomycetes</taxon>
        <taxon>Streptosporangiales</taxon>
        <taxon>Streptosporangiaceae</taxon>
        <taxon>Sphaerisporangium</taxon>
    </lineage>
</organism>
<evidence type="ECO:0000313" key="3">
    <source>
        <dbReference type="Proteomes" id="UP000655287"/>
    </source>
</evidence>
<evidence type="ECO:0000313" key="2">
    <source>
        <dbReference type="EMBL" id="GII78402.1"/>
    </source>
</evidence>
<accession>A0A919V1B3</accession>
<dbReference type="AlphaFoldDB" id="A0A919V1B3"/>
<feature type="region of interest" description="Disordered" evidence="1">
    <location>
        <begin position="219"/>
        <end position="270"/>
    </location>
</feature>
<protein>
    <submittedName>
        <fullName evidence="2">Uncharacterized protein</fullName>
    </submittedName>
</protein>
<proteinExistence type="predicted"/>
<keyword evidence="3" id="KW-1185">Reference proteome</keyword>